<proteinExistence type="predicted"/>
<keyword evidence="2" id="KW-1185">Reference proteome</keyword>
<dbReference type="Proteomes" id="UP001286313">
    <property type="component" value="Unassembled WGS sequence"/>
</dbReference>
<accession>A0AAE1G362</accession>
<reference evidence="1" key="1">
    <citation type="submission" date="2023-10" db="EMBL/GenBank/DDBJ databases">
        <title>Genome assemblies of two species of porcelain crab, Petrolisthes cinctipes and Petrolisthes manimaculis (Anomura: Porcellanidae).</title>
        <authorList>
            <person name="Angst P."/>
        </authorList>
    </citation>
    <scope>NUCLEOTIDE SEQUENCE</scope>
    <source>
        <strain evidence="1">PB745_01</strain>
        <tissue evidence="1">Gill</tissue>
    </source>
</reference>
<evidence type="ECO:0000313" key="2">
    <source>
        <dbReference type="Proteomes" id="UP001286313"/>
    </source>
</evidence>
<sequence length="72" mass="7954">MMVVVRNNNKCHAEKPYNVTRAAVSYLGESQVPHIKITLSLLPACLRACLPEYHMCVCRPLSALLPLNTCSA</sequence>
<comment type="caution">
    <text evidence="1">The sequence shown here is derived from an EMBL/GenBank/DDBJ whole genome shotgun (WGS) entry which is preliminary data.</text>
</comment>
<name>A0AAE1G362_PETCI</name>
<protein>
    <submittedName>
        <fullName evidence="1">Uncharacterized protein</fullName>
    </submittedName>
</protein>
<dbReference type="EMBL" id="JAWQEG010000817">
    <property type="protein sequence ID" value="KAK3885255.1"/>
    <property type="molecule type" value="Genomic_DNA"/>
</dbReference>
<dbReference type="AlphaFoldDB" id="A0AAE1G362"/>
<evidence type="ECO:0000313" key="1">
    <source>
        <dbReference type="EMBL" id="KAK3885255.1"/>
    </source>
</evidence>
<organism evidence="1 2">
    <name type="scientific">Petrolisthes cinctipes</name>
    <name type="common">Flat porcelain crab</name>
    <dbReference type="NCBI Taxonomy" id="88211"/>
    <lineage>
        <taxon>Eukaryota</taxon>
        <taxon>Metazoa</taxon>
        <taxon>Ecdysozoa</taxon>
        <taxon>Arthropoda</taxon>
        <taxon>Crustacea</taxon>
        <taxon>Multicrustacea</taxon>
        <taxon>Malacostraca</taxon>
        <taxon>Eumalacostraca</taxon>
        <taxon>Eucarida</taxon>
        <taxon>Decapoda</taxon>
        <taxon>Pleocyemata</taxon>
        <taxon>Anomura</taxon>
        <taxon>Galatheoidea</taxon>
        <taxon>Porcellanidae</taxon>
        <taxon>Petrolisthes</taxon>
    </lineage>
</organism>
<gene>
    <name evidence="1" type="ORF">Pcinc_010499</name>
</gene>